<reference evidence="7" key="1">
    <citation type="journal article" date="2014" name="Nat. Commun.">
        <title>The emerging biofuel crop Camelina sativa retains a highly undifferentiated hexaploid genome structure.</title>
        <authorList>
            <person name="Kagale S."/>
            <person name="Koh C."/>
            <person name="Nixon J."/>
            <person name="Bollina V."/>
            <person name="Clarke W.E."/>
            <person name="Tuteja R."/>
            <person name="Spillane C."/>
            <person name="Robinson S.J."/>
            <person name="Links M.G."/>
            <person name="Clarke C."/>
            <person name="Higgins E.E."/>
            <person name="Huebert T."/>
            <person name="Sharpe A.G."/>
            <person name="Parkin I.A."/>
        </authorList>
    </citation>
    <scope>NUCLEOTIDE SEQUENCE [LARGE SCALE GENOMIC DNA]</scope>
    <source>
        <strain evidence="7">cv. DH55</strain>
    </source>
</reference>
<dbReference type="Pfam" id="PF22936">
    <property type="entry name" value="Pol_BBD"/>
    <property type="match status" value="1"/>
</dbReference>
<dbReference type="InterPro" id="IPR043502">
    <property type="entry name" value="DNA/RNA_pol_sf"/>
</dbReference>
<name>A0ABM0SLH7_CAMSA</name>
<feature type="domain" description="Integrase catalytic" evidence="6">
    <location>
        <begin position="575"/>
        <end position="748"/>
    </location>
</feature>
<dbReference type="Pfam" id="PF07727">
    <property type="entry name" value="RVT_2"/>
    <property type="match status" value="1"/>
</dbReference>
<feature type="region of interest" description="Disordered" evidence="5">
    <location>
        <begin position="319"/>
        <end position="342"/>
    </location>
</feature>
<dbReference type="SUPFAM" id="SSF56672">
    <property type="entry name" value="DNA/RNA polymerases"/>
    <property type="match status" value="1"/>
</dbReference>
<evidence type="ECO:0000259" key="6">
    <source>
        <dbReference type="PROSITE" id="PS50994"/>
    </source>
</evidence>
<dbReference type="PANTHER" id="PTHR42648">
    <property type="entry name" value="TRANSPOSASE, PUTATIVE-RELATED"/>
    <property type="match status" value="1"/>
</dbReference>
<evidence type="ECO:0000256" key="2">
    <source>
        <dbReference type="ARBA" id="ARBA00022723"/>
    </source>
</evidence>
<gene>
    <name evidence="8" type="primary">LOC104699374</name>
</gene>
<sequence length="1511" mass="169940">MVDGIPQTGNFPTNPNSNLAANPNGNHAVNTTEVRRTISPYDLTSADNPGAVISHPLLKGDNYDEWACAMKTALCSRKKFGFLTGAIPRPDEGSSDYEDWWTIQALLVSWIKMTIDPALKSNISHRDVAKDLWDHLQKRFSVMNGPRLQQIKVELASCKQRGLSIETYYGKLTKIWDSMAISRPLRVCKCGKCDCDLATLQERDREEDKVQQFLFGLDDTLFRTVRSSLVSRHPVPSLEEVYNLVRQEEDLILNGTKALEVQPDVSAFAVQLRSRTGFSQPRNDDKDKGVVCKHCNRTGHVSDRCYAVIGYPEWWGDRPRSRSLQSRGRGGASSSGGRGRGSHAYANCVSVPHIDTTHQANHVITDQDRDGVSGLTDDQWQTIKKILNAGKGPSTEKLTGKSIYPSWIMDTGASHHLTGNLDVLTNIRDMAPVLIILADGRERVSVKEGTVKLGSDLVMQSVFYVEGFHTDLISIGQLMDENRCVLQMSDHFLVVQDRTSRMVIGMGTRAGGTFHFRSMELAASVTTKEEKEYELWHSRMGHPSAKVVCQLPAISVSSMHLNKACDVCLRAKQTRQSFPLSLNKTVRIFELIHCDLWGPYRTTSHSGAKYFLTIVDDYSRGVWLYLLVDKTEVARHLKNFLAFTKRQFGEDVRTVRSDNGLEFLSMTKFFHEQGIVHERSCVYTPEQNGRVERKHRHILNVARALRFQAHLPLEFWGECVLTAAYLINRTPSPVLNNQTPYERLHKKPPLYEHLRVFGSLCYAYNPRRHGDKFESRSRRCVFVGYPHGQKGWRLFDIEAAEFFVSRDVVFSEVEFPFSSRSSTSVTVVNEEDNPQLWASHSPGPFGDHEQPLQVSPLNLIGPTSTGSGPHDNPAPTSHDAHSSPLPIPDSSLPATHDPRGSSSTASSTPSSSSPVPIPAPPPQPSRQPPPSVAVVAPPALPPPRQSQRKREPPVTLKDFVVNSAECEVSDKVRYPISNQDTKKRFSGSHVAYMAAIATAREPRSYKEAVVDKRWNQSMTTEIDAQEANKTWSVVDLPPGKRAIGCQWVYKVKHNSDGSVERYKSRLVALGNKQKEGEDYGETFAPVAKMETVRLFLDVAAKRNWEIHQMDVHNAFLHGDLQEEVYMKLPPGFGASHPNKVCRLHKAIYGLKQAPRCWFEKLTTALKSYGFVQSLSDYSLFTLTRGLVHINILIYVDDLIIAGSSPKATQDFKDYLSSCFHMKDLGPLKYFLGIEVARNATGIYICQRKYALDIISETGLMGAKPAAFPLEQTHDLFMNTSPLLPDPQRYRRLIGRLIYLAVTRPDLAFSVHMLARFMQQPREAHWDGALRIVRYLKSDPGQGILLRSNGGFQITGWCDSDYATCPFTRRSVTGFIVQLGDSPISWKTRKQDTVSKSSAEAEYRAMSFLTSELKWLKQLLFTLGVRHDQPMVVCCDSQSAIHIATNPVFHERTKHIEIDCHFVRDELVRGNITFRHVGTAYQLADIFTKPLGRDSFARFRIKLGIQNLYAPT</sequence>
<feature type="compositionally biased region" description="Pro residues" evidence="5">
    <location>
        <begin position="915"/>
        <end position="931"/>
    </location>
</feature>
<dbReference type="Proteomes" id="UP000694864">
    <property type="component" value="Chromosome 6"/>
</dbReference>
<feature type="region of interest" description="Disordered" evidence="5">
    <location>
        <begin position="1"/>
        <end position="27"/>
    </location>
</feature>
<feature type="compositionally biased region" description="Gly residues" evidence="5">
    <location>
        <begin position="328"/>
        <end position="339"/>
    </location>
</feature>
<feature type="compositionally biased region" description="Low complexity" evidence="5">
    <location>
        <begin position="882"/>
        <end position="893"/>
    </location>
</feature>
<dbReference type="InterPro" id="IPR012337">
    <property type="entry name" value="RNaseH-like_sf"/>
</dbReference>
<dbReference type="InterPro" id="IPR039537">
    <property type="entry name" value="Retrotran_Ty1/copia-like"/>
</dbReference>
<evidence type="ECO:0000256" key="3">
    <source>
        <dbReference type="ARBA" id="ARBA00022750"/>
    </source>
</evidence>
<accession>A0ABM0SLH7</accession>
<dbReference type="InterPro" id="IPR057670">
    <property type="entry name" value="SH3_retrovirus"/>
</dbReference>
<dbReference type="RefSeq" id="XP_010412990.1">
    <property type="nucleotide sequence ID" value="XM_010414688.1"/>
</dbReference>
<dbReference type="GeneID" id="104699374"/>
<keyword evidence="4" id="KW-0378">Hydrolase</keyword>
<dbReference type="InterPro" id="IPR025724">
    <property type="entry name" value="GAG-pre-integrase_dom"/>
</dbReference>
<evidence type="ECO:0000313" key="8">
    <source>
        <dbReference type="RefSeq" id="XP_010412990.1"/>
    </source>
</evidence>
<dbReference type="Pfam" id="PF25597">
    <property type="entry name" value="SH3_retrovirus"/>
    <property type="match status" value="1"/>
</dbReference>
<proteinExistence type="predicted"/>
<dbReference type="InterPro" id="IPR013103">
    <property type="entry name" value="RVT_2"/>
</dbReference>
<dbReference type="Pfam" id="PF00665">
    <property type="entry name" value="rve"/>
    <property type="match status" value="1"/>
</dbReference>
<evidence type="ECO:0000313" key="7">
    <source>
        <dbReference type="Proteomes" id="UP000694864"/>
    </source>
</evidence>
<dbReference type="PROSITE" id="PS50994">
    <property type="entry name" value="INTEGRASE"/>
    <property type="match status" value="1"/>
</dbReference>
<evidence type="ECO:0000256" key="1">
    <source>
        <dbReference type="ARBA" id="ARBA00022670"/>
    </source>
</evidence>
<organism evidence="7 8">
    <name type="scientific">Camelina sativa</name>
    <name type="common">False flax</name>
    <name type="synonym">Myagrum sativum</name>
    <dbReference type="NCBI Taxonomy" id="90675"/>
    <lineage>
        <taxon>Eukaryota</taxon>
        <taxon>Viridiplantae</taxon>
        <taxon>Streptophyta</taxon>
        <taxon>Embryophyta</taxon>
        <taxon>Tracheophyta</taxon>
        <taxon>Spermatophyta</taxon>
        <taxon>Magnoliopsida</taxon>
        <taxon>eudicotyledons</taxon>
        <taxon>Gunneridae</taxon>
        <taxon>Pentapetalae</taxon>
        <taxon>rosids</taxon>
        <taxon>malvids</taxon>
        <taxon>Brassicales</taxon>
        <taxon>Brassicaceae</taxon>
        <taxon>Camelineae</taxon>
        <taxon>Camelina</taxon>
    </lineage>
</organism>
<dbReference type="InterPro" id="IPR054722">
    <property type="entry name" value="PolX-like_BBD"/>
</dbReference>
<dbReference type="InterPro" id="IPR001584">
    <property type="entry name" value="Integrase_cat-core"/>
</dbReference>
<protein>
    <submittedName>
        <fullName evidence="8">Uncharacterized protein LOC104699374</fullName>
    </submittedName>
</protein>
<evidence type="ECO:0000256" key="5">
    <source>
        <dbReference type="SAM" id="MobiDB-lite"/>
    </source>
</evidence>
<dbReference type="Gene3D" id="3.30.420.10">
    <property type="entry name" value="Ribonuclease H-like superfamily/Ribonuclease H"/>
    <property type="match status" value="1"/>
</dbReference>
<keyword evidence="1" id="KW-0645">Protease</keyword>
<feature type="region of interest" description="Disordered" evidence="5">
    <location>
        <begin position="834"/>
        <end position="956"/>
    </location>
</feature>
<keyword evidence="3" id="KW-0064">Aspartyl protease</keyword>
<feature type="compositionally biased region" description="Low complexity" evidence="5">
    <location>
        <begin position="900"/>
        <end position="914"/>
    </location>
</feature>
<keyword evidence="2" id="KW-0479">Metal-binding</keyword>
<reference evidence="8" key="2">
    <citation type="submission" date="2025-08" db="UniProtKB">
        <authorList>
            <consortium name="RefSeq"/>
        </authorList>
    </citation>
    <scope>IDENTIFICATION</scope>
    <source>
        <tissue evidence="8">Leaf</tissue>
    </source>
</reference>
<dbReference type="Pfam" id="PF14244">
    <property type="entry name" value="Retrotran_gag_3"/>
    <property type="match status" value="1"/>
</dbReference>
<dbReference type="SUPFAM" id="SSF53098">
    <property type="entry name" value="Ribonuclease H-like"/>
    <property type="match status" value="1"/>
</dbReference>
<dbReference type="InterPro" id="IPR036397">
    <property type="entry name" value="RNaseH_sf"/>
</dbReference>
<dbReference type="Pfam" id="PF13976">
    <property type="entry name" value="gag_pre-integrs"/>
    <property type="match status" value="1"/>
</dbReference>
<feature type="compositionally biased region" description="Polar residues" evidence="5">
    <location>
        <begin position="7"/>
        <end position="27"/>
    </location>
</feature>
<feature type="compositionally biased region" description="Polar residues" evidence="5">
    <location>
        <begin position="852"/>
        <end position="867"/>
    </location>
</feature>
<dbReference type="CDD" id="cd09272">
    <property type="entry name" value="RNase_HI_RT_Ty1"/>
    <property type="match status" value="1"/>
</dbReference>
<evidence type="ECO:0000256" key="4">
    <source>
        <dbReference type="ARBA" id="ARBA00022801"/>
    </source>
</evidence>
<dbReference type="InterPro" id="IPR029472">
    <property type="entry name" value="Copia-like_N"/>
</dbReference>
<dbReference type="PANTHER" id="PTHR42648:SF31">
    <property type="entry name" value="RNA-DIRECTED DNA POLYMERASE"/>
    <property type="match status" value="1"/>
</dbReference>
<keyword evidence="7" id="KW-1185">Reference proteome</keyword>